<dbReference type="InterPro" id="IPR044646">
    <property type="entry name" value="EMB1417-like"/>
</dbReference>
<feature type="compositionally biased region" description="Acidic residues" evidence="1">
    <location>
        <begin position="141"/>
        <end position="167"/>
    </location>
</feature>
<accession>A0ABP0W6G0</accession>
<name>A0ABP0W6G0_9BRYO</name>
<reference evidence="2" key="1">
    <citation type="submission" date="2024-02" db="EMBL/GenBank/DDBJ databases">
        <authorList>
            <consortium name="ELIXIR-Norway"/>
            <consortium name="Elixir Norway"/>
        </authorList>
    </citation>
    <scope>NUCLEOTIDE SEQUENCE</scope>
</reference>
<feature type="region of interest" description="Disordered" evidence="1">
    <location>
        <begin position="140"/>
        <end position="187"/>
    </location>
</feature>
<dbReference type="InterPro" id="IPR011990">
    <property type="entry name" value="TPR-like_helical_dom_sf"/>
</dbReference>
<dbReference type="PANTHER" id="PTHR46782">
    <property type="entry name" value="OS01G0757700 PROTEIN"/>
    <property type="match status" value="1"/>
</dbReference>
<dbReference type="PANTHER" id="PTHR46782:SF1">
    <property type="entry name" value="OS01G0757700 PROTEIN"/>
    <property type="match status" value="1"/>
</dbReference>
<evidence type="ECO:0000313" key="2">
    <source>
        <dbReference type="EMBL" id="CAK9261796.1"/>
    </source>
</evidence>
<evidence type="ECO:0000256" key="1">
    <source>
        <dbReference type="SAM" id="MobiDB-lite"/>
    </source>
</evidence>
<sequence length="230" mass="26692">MSDSGHGRTMGTYELLLQTFDEEGRVEEADALFEKILTENEECTPQNLFHHVIAMHERYNQPKRLLQVFADMEELGVRPDMQTVYRVARTYETLGLLKRKELVIQKYPPPTVELKRVKGGRPIGLWVFKQKEGDNFLQEIPTDENMEDNDEGDHDWSDGEQDGEDDSVQLSTFNSDENFNDEDDGVWSNGRQDGECRLLVLNLHDGYGNIKDEDERNCPNERQNARFSYI</sequence>
<organism evidence="2 3">
    <name type="scientific">Sphagnum jensenii</name>
    <dbReference type="NCBI Taxonomy" id="128206"/>
    <lineage>
        <taxon>Eukaryota</taxon>
        <taxon>Viridiplantae</taxon>
        <taxon>Streptophyta</taxon>
        <taxon>Embryophyta</taxon>
        <taxon>Bryophyta</taxon>
        <taxon>Sphagnophytina</taxon>
        <taxon>Sphagnopsida</taxon>
        <taxon>Sphagnales</taxon>
        <taxon>Sphagnaceae</taxon>
        <taxon>Sphagnum</taxon>
    </lineage>
</organism>
<proteinExistence type="predicted"/>
<keyword evidence="3" id="KW-1185">Reference proteome</keyword>
<dbReference type="EMBL" id="OZ020109">
    <property type="protein sequence ID" value="CAK9261796.1"/>
    <property type="molecule type" value="Genomic_DNA"/>
</dbReference>
<evidence type="ECO:0000313" key="3">
    <source>
        <dbReference type="Proteomes" id="UP001497444"/>
    </source>
</evidence>
<gene>
    <name evidence="2" type="ORF">CSSPJE1EN1_LOCUS7274</name>
</gene>
<dbReference type="Proteomes" id="UP001497444">
    <property type="component" value="Chromosome 14"/>
</dbReference>
<dbReference type="Gene3D" id="1.25.40.10">
    <property type="entry name" value="Tetratricopeptide repeat domain"/>
    <property type="match status" value="1"/>
</dbReference>
<protein>
    <recommendedName>
        <fullName evidence="4">Pentatricopeptide repeat-containing protein</fullName>
    </recommendedName>
</protein>
<evidence type="ECO:0008006" key="4">
    <source>
        <dbReference type="Google" id="ProtNLM"/>
    </source>
</evidence>